<dbReference type="PANTHER" id="PTHR43750:SF3">
    <property type="entry name" value="UDP-GLUCOSE 6-DEHYDROGENASE TUAD"/>
    <property type="match status" value="1"/>
</dbReference>
<reference evidence="3 4" key="1">
    <citation type="submission" date="2016-08" db="EMBL/GenBank/DDBJ databases">
        <title>Genome sequence of Clavibacter michiganensis spp. strain CASJ009.</title>
        <authorList>
            <person name="Thapa S.P."/>
            <person name="Coaker G."/>
        </authorList>
    </citation>
    <scope>NUCLEOTIDE SEQUENCE [LARGE SCALE GENOMIC DNA]</scope>
    <source>
        <strain evidence="3">CASJ009</strain>
    </source>
</reference>
<dbReference type="InterPro" id="IPR001732">
    <property type="entry name" value="UDP-Glc/GDP-Man_DH_N"/>
</dbReference>
<dbReference type="AlphaFoldDB" id="A0A251XU37"/>
<dbReference type="SUPFAM" id="SSF51735">
    <property type="entry name" value="NAD(P)-binding Rossmann-fold domains"/>
    <property type="match status" value="1"/>
</dbReference>
<evidence type="ECO:0000313" key="4">
    <source>
        <dbReference type="Proteomes" id="UP000195106"/>
    </source>
</evidence>
<dbReference type="GO" id="GO:0051287">
    <property type="term" value="F:NAD binding"/>
    <property type="evidence" value="ECO:0007669"/>
    <property type="project" value="InterPro"/>
</dbReference>
<dbReference type="Proteomes" id="UP000195106">
    <property type="component" value="Unassembled WGS sequence"/>
</dbReference>
<sequence>MRISVIGCGYLGTVHAACMSRLGHDVVAIDVDAEKIASLQQGVAPFFEPGLPELLREELDTGRLRFSTDAAQVAGARVHFIAVGTPQKRGRTPPISHTSTPPSNPSCPTCPRATSSPESRLSQSVPRAASQSTSTRGYPTPR</sequence>
<dbReference type="Gene3D" id="3.40.50.720">
    <property type="entry name" value="NAD(P)-binding Rossmann-like Domain"/>
    <property type="match status" value="1"/>
</dbReference>
<feature type="compositionally biased region" description="Polar residues" evidence="1">
    <location>
        <begin position="112"/>
        <end position="142"/>
    </location>
</feature>
<accession>A0A251XU37</accession>
<feature type="region of interest" description="Disordered" evidence="1">
    <location>
        <begin position="82"/>
        <end position="142"/>
    </location>
</feature>
<dbReference type="PANTHER" id="PTHR43750">
    <property type="entry name" value="UDP-GLUCOSE 6-DEHYDROGENASE TUAD"/>
    <property type="match status" value="1"/>
</dbReference>
<gene>
    <name evidence="3" type="primary">ywqF</name>
    <name evidence="3" type="ORF">CMsap09_07480</name>
</gene>
<protein>
    <submittedName>
        <fullName evidence="3">UDP-glucose 6-dehydrogenase YwqF</fullName>
    </submittedName>
</protein>
<comment type="caution">
    <text evidence="3">The sequence shown here is derived from an EMBL/GenBank/DDBJ whole genome shotgun (WGS) entry which is preliminary data.</text>
</comment>
<dbReference type="EMBL" id="MDHJ01000001">
    <property type="protein sequence ID" value="OUE08773.1"/>
    <property type="molecule type" value="Genomic_DNA"/>
</dbReference>
<feature type="compositionally biased region" description="Low complexity" evidence="1">
    <location>
        <begin position="92"/>
        <end position="111"/>
    </location>
</feature>
<dbReference type="InterPro" id="IPR036291">
    <property type="entry name" value="NAD(P)-bd_dom_sf"/>
</dbReference>
<dbReference type="GO" id="GO:0016616">
    <property type="term" value="F:oxidoreductase activity, acting on the CH-OH group of donors, NAD or NADP as acceptor"/>
    <property type="evidence" value="ECO:0007669"/>
    <property type="project" value="InterPro"/>
</dbReference>
<evidence type="ECO:0000259" key="2">
    <source>
        <dbReference type="Pfam" id="PF03721"/>
    </source>
</evidence>
<dbReference type="Pfam" id="PF03721">
    <property type="entry name" value="UDPG_MGDP_dh_N"/>
    <property type="match status" value="1"/>
</dbReference>
<organism evidence="3 4">
    <name type="scientific">Clavibacter michiganensis</name>
    <dbReference type="NCBI Taxonomy" id="28447"/>
    <lineage>
        <taxon>Bacteria</taxon>
        <taxon>Bacillati</taxon>
        <taxon>Actinomycetota</taxon>
        <taxon>Actinomycetes</taxon>
        <taxon>Micrococcales</taxon>
        <taxon>Microbacteriaceae</taxon>
        <taxon>Clavibacter</taxon>
    </lineage>
</organism>
<feature type="domain" description="UDP-glucose/GDP-mannose dehydrogenase N-terminal" evidence="2">
    <location>
        <begin position="1"/>
        <end position="95"/>
    </location>
</feature>
<evidence type="ECO:0000256" key="1">
    <source>
        <dbReference type="SAM" id="MobiDB-lite"/>
    </source>
</evidence>
<proteinExistence type="predicted"/>
<name>A0A251XU37_9MICO</name>
<evidence type="ECO:0000313" key="3">
    <source>
        <dbReference type="EMBL" id="OUE08773.1"/>
    </source>
</evidence>